<dbReference type="Pfam" id="PF13443">
    <property type="entry name" value="HTH_26"/>
    <property type="match status" value="1"/>
</dbReference>
<reference evidence="3 4" key="1">
    <citation type="submission" date="2017-11" db="EMBL/GenBank/DDBJ databases">
        <title>Complete genome of a free-living desiccation-tolerant cyanobacterium and its photosynthetic adaptation to extreme terrestrial habitat.</title>
        <authorList>
            <person name="Shang J."/>
        </authorList>
    </citation>
    <scope>NUCLEOTIDE SEQUENCE [LARGE SCALE GENOMIC DNA]</scope>
    <source>
        <strain evidence="3 4">CCNUN1</strain>
    </source>
</reference>
<accession>A0A2K8SR37</accession>
<keyword evidence="1" id="KW-0175">Coiled coil</keyword>
<keyword evidence="4" id="KW-1185">Reference proteome</keyword>
<dbReference type="GO" id="GO:0051087">
    <property type="term" value="F:protein-folding chaperone binding"/>
    <property type="evidence" value="ECO:0007669"/>
    <property type="project" value="InterPro"/>
</dbReference>
<evidence type="ECO:0000313" key="3">
    <source>
        <dbReference type="EMBL" id="AUB37868.1"/>
    </source>
</evidence>
<dbReference type="InterPro" id="IPR001387">
    <property type="entry name" value="Cro/C1-type_HTH"/>
</dbReference>
<organism evidence="3 4">
    <name type="scientific">Nostoc flagelliforme CCNUN1</name>
    <dbReference type="NCBI Taxonomy" id="2038116"/>
    <lineage>
        <taxon>Bacteria</taxon>
        <taxon>Bacillati</taxon>
        <taxon>Cyanobacteriota</taxon>
        <taxon>Cyanophyceae</taxon>
        <taxon>Nostocales</taxon>
        <taxon>Nostocaceae</taxon>
        <taxon>Nostoc</taxon>
    </lineage>
</organism>
<protein>
    <submittedName>
        <fullName evidence="3">Molecular chaperone GrpE</fullName>
    </submittedName>
</protein>
<dbReference type="InterPro" id="IPR010982">
    <property type="entry name" value="Lambda_DNA-bd_dom_sf"/>
</dbReference>
<evidence type="ECO:0000256" key="1">
    <source>
        <dbReference type="SAM" id="Coils"/>
    </source>
</evidence>
<dbReference type="GO" id="GO:0003677">
    <property type="term" value="F:DNA binding"/>
    <property type="evidence" value="ECO:0007669"/>
    <property type="project" value="InterPro"/>
</dbReference>
<dbReference type="SUPFAM" id="SSF47413">
    <property type="entry name" value="lambda repressor-like DNA-binding domains"/>
    <property type="match status" value="1"/>
</dbReference>
<name>A0A2K8SR37_9NOSO</name>
<dbReference type="GO" id="GO:0006457">
    <property type="term" value="P:protein folding"/>
    <property type="evidence" value="ECO:0007669"/>
    <property type="project" value="InterPro"/>
</dbReference>
<dbReference type="EMBL" id="CP024785">
    <property type="protein sequence ID" value="AUB37868.1"/>
    <property type="molecule type" value="Genomic_DNA"/>
</dbReference>
<dbReference type="Gene3D" id="1.10.260.40">
    <property type="entry name" value="lambda repressor-like DNA-binding domains"/>
    <property type="match status" value="1"/>
</dbReference>
<gene>
    <name evidence="3" type="ORF">COO91_03820</name>
</gene>
<feature type="coiled-coil region" evidence="1">
    <location>
        <begin position="118"/>
        <end position="145"/>
    </location>
</feature>
<feature type="domain" description="HTH cro/C1-type" evidence="2">
    <location>
        <begin position="45"/>
        <end position="103"/>
    </location>
</feature>
<dbReference type="GO" id="GO:0000774">
    <property type="term" value="F:adenyl-nucleotide exchange factor activity"/>
    <property type="evidence" value="ECO:0007669"/>
    <property type="project" value="InterPro"/>
</dbReference>
<evidence type="ECO:0000259" key="2">
    <source>
        <dbReference type="Pfam" id="PF13443"/>
    </source>
</evidence>
<dbReference type="KEGG" id="nfl:COO91_03820"/>
<dbReference type="GO" id="GO:0042803">
    <property type="term" value="F:protein homodimerization activity"/>
    <property type="evidence" value="ECO:0007669"/>
    <property type="project" value="InterPro"/>
</dbReference>
<dbReference type="InterPro" id="IPR000740">
    <property type="entry name" value="GrpE"/>
</dbReference>
<dbReference type="AlphaFoldDB" id="A0A2K8SR37"/>
<dbReference type="Pfam" id="PF01025">
    <property type="entry name" value="GrpE"/>
    <property type="match status" value="1"/>
</dbReference>
<evidence type="ECO:0000313" key="4">
    <source>
        <dbReference type="Proteomes" id="UP000232003"/>
    </source>
</evidence>
<dbReference type="Proteomes" id="UP000232003">
    <property type="component" value="Chromosome"/>
</dbReference>
<proteinExistence type="predicted"/>
<sequence length="255" mass="28511">MPLAKPLVEKALRCGILPAASSFPMSNAQCPMPNIQCPMPNTRLLQDLMQQVGIPSFKALSRAAGVSERQLLRLRQGKLEQMRVDVLLKLSPVLQISLNELIATFSTVELLQEKAAPTQELLEEIANLRKEYQRSQLQLEQQREISLQELQQSSLQLLESLLLQWPTAAQKAQENPQLAAVKIVPLVQKPLEKLLQAWGVEAIAPVGAELPYDPQLHQLMEGTAQPGEIVKVRYTGYLQGEKLLYRAKVSPLRES</sequence>